<sequence>MLRHCLRFQANFPFLNSMSVEDALKAGIPSTGQENGAQFSKTQSSFMSGIRIPMWILRLDNLILDTITNMKDPLGSNRASIIEYIETSSPLLTKAKIDAEFEKMKKMTHQQATAFAVKAVAEVEAAIYEAKMAAKEAEVAEADAELAKVFAMRERRKPHFDYSDTETGFPMRYVECCKK</sequence>
<dbReference type="EMBL" id="CM042015">
    <property type="protein sequence ID" value="KAI3709563.1"/>
    <property type="molecule type" value="Genomic_DNA"/>
</dbReference>
<reference evidence="2" key="1">
    <citation type="journal article" date="2022" name="Mol. Ecol. Resour.">
        <title>The genomes of chicory, endive, great burdock and yacon provide insights into Asteraceae palaeo-polyploidization history and plant inulin production.</title>
        <authorList>
            <person name="Fan W."/>
            <person name="Wang S."/>
            <person name="Wang H."/>
            <person name="Wang A."/>
            <person name="Jiang F."/>
            <person name="Liu H."/>
            <person name="Zhao H."/>
            <person name="Xu D."/>
            <person name="Zhang Y."/>
        </authorList>
    </citation>
    <scope>NUCLEOTIDE SEQUENCE [LARGE SCALE GENOMIC DNA]</scope>
    <source>
        <strain evidence="2">cv. Punajuju</strain>
    </source>
</reference>
<evidence type="ECO:0000313" key="2">
    <source>
        <dbReference type="Proteomes" id="UP001055811"/>
    </source>
</evidence>
<organism evidence="1 2">
    <name type="scientific">Cichorium intybus</name>
    <name type="common">Chicory</name>
    <dbReference type="NCBI Taxonomy" id="13427"/>
    <lineage>
        <taxon>Eukaryota</taxon>
        <taxon>Viridiplantae</taxon>
        <taxon>Streptophyta</taxon>
        <taxon>Embryophyta</taxon>
        <taxon>Tracheophyta</taxon>
        <taxon>Spermatophyta</taxon>
        <taxon>Magnoliopsida</taxon>
        <taxon>eudicotyledons</taxon>
        <taxon>Gunneridae</taxon>
        <taxon>Pentapetalae</taxon>
        <taxon>asterids</taxon>
        <taxon>campanulids</taxon>
        <taxon>Asterales</taxon>
        <taxon>Asteraceae</taxon>
        <taxon>Cichorioideae</taxon>
        <taxon>Cichorieae</taxon>
        <taxon>Cichoriinae</taxon>
        <taxon>Cichorium</taxon>
    </lineage>
</organism>
<keyword evidence="2" id="KW-1185">Reference proteome</keyword>
<proteinExistence type="predicted"/>
<evidence type="ECO:0000313" key="1">
    <source>
        <dbReference type="EMBL" id="KAI3709563.1"/>
    </source>
</evidence>
<dbReference type="Proteomes" id="UP001055811">
    <property type="component" value="Linkage Group LG07"/>
</dbReference>
<name>A0ACB9AJN2_CICIN</name>
<protein>
    <submittedName>
        <fullName evidence="1">Uncharacterized protein</fullName>
    </submittedName>
</protein>
<gene>
    <name evidence="1" type="ORF">L2E82_39327</name>
</gene>
<reference evidence="1 2" key="2">
    <citation type="journal article" date="2022" name="Mol. Ecol. Resour.">
        <title>The genomes of chicory, endive, great burdock and yacon provide insights into Asteraceae paleo-polyploidization history and plant inulin production.</title>
        <authorList>
            <person name="Fan W."/>
            <person name="Wang S."/>
            <person name="Wang H."/>
            <person name="Wang A."/>
            <person name="Jiang F."/>
            <person name="Liu H."/>
            <person name="Zhao H."/>
            <person name="Xu D."/>
            <person name="Zhang Y."/>
        </authorList>
    </citation>
    <scope>NUCLEOTIDE SEQUENCE [LARGE SCALE GENOMIC DNA]</scope>
    <source>
        <strain evidence="2">cv. Punajuju</strain>
        <tissue evidence="1">Leaves</tissue>
    </source>
</reference>
<accession>A0ACB9AJN2</accession>
<comment type="caution">
    <text evidence="1">The sequence shown here is derived from an EMBL/GenBank/DDBJ whole genome shotgun (WGS) entry which is preliminary data.</text>
</comment>